<organism evidence="1 2">
    <name type="scientific">Burkholderia singularis</name>
    <dbReference type="NCBI Taxonomy" id="1503053"/>
    <lineage>
        <taxon>Bacteria</taxon>
        <taxon>Pseudomonadati</taxon>
        <taxon>Pseudomonadota</taxon>
        <taxon>Betaproteobacteria</taxon>
        <taxon>Burkholderiales</taxon>
        <taxon>Burkholderiaceae</taxon>
        <taxon>Burkholderia</taxon>
        <taxon>pseudomallei group</taxon>
    </lineage>
</organism>
<dbReference type="Proteomes" id="UP000062788">
    <property type="component" value="Unassembled WGS sequence"/>
</dbReference>
<keyword evidence="2" id="KW-1185">Reference proteome</keyword>
<dbReference type="AlphaFoldDB" id="A0A103E6G1"/>
<dbReference type="RefSeq" id="WP_059515546.1">
    <property type="nucleotide sequence ID" value="NZ_LOWA01000018.1"/>
</dbReference>
<dbReference type="EMBL" id="LOWA01000018">
    <property type="protein sequence ID" value="KVE28951.1"/>
    <property type="molecule type" value="Genomic_DNA"/>
</dbReference>
<protein>
    <submittedName>
        <fullName evidence="1">Uncharacterized protein</fullName>
    </submittedName>
</protein>
<evidence type="ECO:0000313" key="1">
    <source>
        <dbReference type="EMBL" id="KVE28951.1"/>
    </source>
</evidence>
<evidence type="ECO:0000313" key="2">
    <source>
        <dbReference type="Proteomes" id="UP000062788"/>
    </source>
</evidence>
<sequence length="113" mass="11303">MDRATAVSSCPAAAPLRLFALARAEAGLTAAFAPDFTVARDALTTGAGAAFAVPAAVCLPAEGVAPAEDDSTEEAAVLAAWPLRAASAALPAAFFPPVVFAIAKFTSAQKTNR</sequence>
<reference evidence="1 2" key="1">
    <citation type="submission" date="2015-11" db="EMBL/GenBank/DDBJ databases">
        <title>Expanding the genomic diversity of Burkholderia species for the development of highly accurate diagnostics.</title>
        <authorList>
            <person name="Sahl J."/>
            <person name="Keim P."/>
            <person name="Wagner D."/>
        </authorList>
    </citation>
    <scope>NUCLEOTIDE SEQUENCE [LARGE SCALE GENOMIC DNA]</scope>
    <source>
        <strain evidence="1 2">TSV85</strain>
    </source>
</reference>
<gene>
    <name evidence="1" type="ORF">WS67_08490</name>
</gene>
<name>A0A103E6G1_9BURK</name>
<proteinExistence type="predicted"/>
<accession>A0A103E6G1</accession>
<comment type="caution">
    <text evidence="1">The sequence shown here is derived from an EMBL/GenBank/DDBJ whole genome shotgun (WGS) entry which is preliminary data.</text>
</comment>